<dbReference type="RefSeq" id="WP_041516171.1">
    <property type="nucleotide sequence ID" value="NZ_JPRK01000004.1"/>
</dbReference>
<accession>A0A0D0EMU6</accession>
<proteinExistence type="predicted"/>
<dbReference type="Proteomes" id="UP000198302">
    <property type="component" value="Unassembled WGS sequence"/>
</dbReference>
<sequence>MSKRDLKKYLGELNKTQLEEQILELYEKFSPVKTYYDFVFNPKEDKLLQECKVKISQEYFPIKKPGSKRRPKAKMRRSVAQKYIKHFILLGVDPFVIADIMLYNIEIAQTYSSQNLIKQELFYKSMLNSFEQAVNFSISNGILHDFKERILAIEQETIQQKWKNKYDFEAILEKHDL</sequence>
<dbReference type="AlphaFoldDB" id="A0A0D0EMU6"/>
<organism evidence="1 3">
    <name type="scientific">Flavobacterium hibernum</name>
    <dbReference type="NCBI Taxonomy" id="37752"/>
    <lineage>
        <taxon>Bacteria</taxon>
        <taxon>Pseudomonadati</taxon>
        <taxon>Bacteroidota</taxon>
        <taxon>Flavobacteriia</taxon>
        <taxon>Flavobacteriales</taxon>
        <taxon>Flavobacteriaceae</taxon>
        <taxon>Flavobacterium</taxon>
    </lineage>
</organism>
<name>A0A0D0EMU6_9FLAO</name>
<evidence type="ECO:0000313" key="4">
    <source>
        <dbReference type="Proteomes" id="UP000198302"/>
    </source>
</evidence>
<protein>
    <submittedName>
        <fullName evidence="1">Uncharacterized protein</fullName>
    </submittedName>
</protein>
<dbReference type="Proteomes" id="UP000032061">
    <property type="component" value="Unassembled WGS sequence"/>
</dbReference>
<dbReference type="EMBL" id="JPRK01000004">
    <property type="protein sequence ID" value="KIO54040.1"/>
    <property type="molecule type" value="Genomic_DNA"/>
</dbReference>
<dbReference type="EMBL" id="MUGX01000015">
    <property type="protein sequence ID" value="OXA86747.1"/>
    <property type="molecule type" value="Genomic_DNA"/>
</dbReference>
<evidence type="ECO:0000313" key="2">
    <source>
        <dbReference type="EMBL" id="OXA86747.1"/>
    </source>
</evidence>
<reference evidence="2 4" key="2">
    <citation type="submission" date="2016-11" db="EMBL/GenBank/DDBJ databases">
        <title>Whole genomes of Flavobacteriaceae.</title>
        <authorList>
            <person name="Stine C."/>
            <person name="Li C."/>
            <person name="Tadesse D."/>
        </authorList>
    </citation>
    <scope>NUCLEOTIDE SEQUENCE [LARGE SCALE GENOMIC DNA]</scope>
    <source>
        <strain evidence="2 4">ATCC 51468</strain>
    </source>
</reference>
<gene>
    <name evidence="2" type="ORF">B0A73_13785</name>
    <name evidence="1" type="ORF">IW18_03300</name>
</gene>
<evidence type="ECO:0000313" key="3">
    <source>
        <dbReference type="Proteomes" id="UP000032061"/>
    </source>
</evidence>
<dbReference type="InterPro" id="IPR046153">
    <property type="entry name" value="DUF6155"/>
</dbReference>
<comment type="caution">
    <text evidence="1">The sequence shown here is derived from an EMBL/GenBank/DDBJ whole genome shotgun (WGS) entry which is preliminary data.</text>
</comment>
<dbReference type="STRING" id="37752.IW18_03300"/>
<reference evidence="1 3" key="1">
    <citation type="submission" date="2015-01" db="EMBL/GenBank/DDBJ databases">
        <title>Genome of Flavobacterium hibernum DSM 12611.</title>
        <authorList>
            <person name="Stropko S.J."/>
            <person name="Pipes S.E."/>
            <person name="Newman J.D."/>
        </authorList>
    </citation>
    <scope>NUCLEOTIDE SEQUENCE [LARGE SCALE GENOMIC DNA]</scope>
    <source>
        <strain evidence="1 3">DSM 12611</strain>
    </source>
</reference>
<keyword evidence="4" id="KW-1185">Reference proteome</keyword>
<dbReference type="OrthoDB" id="979203at2"/>
<evidence type="ECO:0000313" key="1">
    <source>
        <dbReference type="EMBL" id="KIO54040.1"/>
    </source>
</evidence>
<dbReference type="Pfam" id="PF19652">
    <property type="entry name" value="DUF6155"/>
    <property type="match status" value="1"/>
</dbReference>